<feature type="compositionally biased region" description="Basic residues" evidence="1">
    <location>
        <begin position="1"/>
        <end position="15"/>
    </location>
</feature>
<proteinExistence type="predicted"/>
<evidence type="ECO:0000313" key="3">
    <source>
        <dbReference type="Proteomes" id="UP001420932"/>
    </source>
</evidence>
<dbReference type="InterPro" id="IPR036410">
    <property type="entry name" value="HSP_DnaJ_Cys-rich_dom_sf"/>
</dbReference>
<name>A0AAP0L086_9MAGN</name>
<dbReference type="EMBL" id="JBBNAF010000003">
    <property type="protein sequence ID" value="KAK9160214.1"/>
    <property type="molecule type" value="Genomic_DNA"/>
</dbReference>
<dbReference type="SUPFAM" id="SSF57938">
    <property type="entry name" value="DnaJ/Hsp40 cysteine-rich domain"/>
    <property type="match status" value="1"/>
</dbReference>
<dbReference type="PANTHER" id="PTHR15852">
    <property type="entry name" value="PLASTID TRANSCRIPTIONALLY ACTIVE PROTEIN"/>
    <property type="match status" value="1"/>
</dbReference>
<keyword evidence="3" id="KW-1185">Reference proteome</keyword>
<organism evidence="2 3">
    <name type="scientific">Stephania yunnanensis</name>
    <dbReference type="NCBI Taxonomy" id="152371"/>
    <lineage>
        <taxon>Eukaryota</taxon>
        <taxon>Viridiplantae</taxon>
        <taxon>Streptophyta</taxon>
        <taxon>Embryophyta</taxon>
        <taxon>Tracheophyta</taxon>
        <taxon>Spermatophyta</taxon>
        <taxon>Magnoliopsida</taxon>
        <taxon>Ranunculales</taxon>
        <taxon>Menispermaceae</taxon>
        <taxon>Menispermoideae</taxon>
        <taxon>Cissampelideae</taxon>
        <taxon>Stephania</taxon>
    </lineage>
</organism>
<dbReference type="PANTHER" id="PTHR15852:SF54">
    <property type="entry name" value="PROTEIN SSUH2 HOMOLOG"/>
    <property type="match status" value="1"/>
</dbReference>
<evidence type="ECO:0000313" key="2">
    <source>
        <dbReference type="EMBL" id="KAK9160214.1"/>
    </source>
</evidence>
<protein>
    <submittedName>
        <fullName evidence="2">Uncharacterized protein</fullName>
    </submittedName>
</protein>
<feature type="region of interest" description="Disordered" evidence="1">
    <location>
        <begin position="1"/>
        <end position="32"/>
    </location>
</feature>
<evidence type="ECO:0000256" key="1">
    <source>
        <dbReference type="SAM" id="MobiDB-lite"/>
    </source>
</evidence>
<dbReference type="Proteomes" id="UP001420932">
    <property type="component" value="Unassembled WGS sequence"/>
</dbReference>
<comment type="caution">
    <text evidence="2">The sequence shown here is derived from an EMBL/GenBank/DDBJ whole genome shotgun (WGS) entry which is preliminary data.</text>
</comment>
<dbReference type="AlphaFoldDB" id="A0AAP0L086"/>
<reference evidence="2 3" key="1">
    <citation type="submission" date="2024-01" db="EMBL/GenBank/DDBJ databases">
        <title>Genome assemblies of Stephania.</title>
        <authorList>
            <person name="Yang L."/>
        </authorList>
    </citation>
    <scope>NUCLEOTIDE SEQUENCE [LARGE SCALE GENOMIC DNA]</scope>
    <source>
        <strain evidence="2">YNDBR</strain>
        <tissue evidence="2">Leaf</tissue>
    </source>
</reference>
<accession>A0AAP0L086</accession>
<sequence>MVLKPRKKKKKKKKVPWTTGRRSGTGRARGRVDPFGDLGGYSRVSGTYLEASAGHFKGVGGKFYDEPGKGSDWRLPLIWNASTNLLVGTGEDCGESAKRSLSMAAVRTATMMTAMTGGPHRPENPNPSPRFCVSKPSWIVRTESNVWKEERRKPYPPCVVCGGSGKVDCHQCRGRGRMNNTDLAMLPKGEWPKWCKTCCGSGLGYCSRCLGNGEYRDLMGFRFMHAEPDRRKSPSQAHPQER</sequence>
<gene>
    <name evidence="2" type="ORF">Syun_006555</name>
</gene>